<sequence length="278" mass="29456">MTYRPPRPVPDRNRPGRVNAGCGCAGIVMVVTAIVLIIALTGWMFSVFSDVATPATREPVPADVPPAAAQAPPLIDVHAPGRTSDTLAEWAAPIAEQTGIGPQAVRAYGNAALVAQEAWPQCNLAWNTLAGIGWVETRHGTYTGRTFDTGRLDEAGFAQPPIIGPALDGSGQFAEIRDTDGGALDGDATFDRAVGPMQFLPGSWRIYGRDANGDGVADPQQIDDAALASANLLCADNRDLSTPEGWRDAIFSYNNSNDYVVKVRDAAANYAMNQPAHR</sequence>
<evidence type="ECO:0000313" key="3">
    <source>
        <dbReference type="EMBL" id="SDL85989.1"/>
    </source>
</evidence>
<feature type="transmembrane region" description="Helical" evidence="1">
    <location>
        <begin position="20"/>
        <end position="45"/>
    </location>
</feature>
<feature type="domain" description="Transglycosylase SLT" evidence="2">
    <location>
        <begin position="193"/>
        <end position="233"/>
    </location>
</feature>
<gene>
    <name evidence="3" type="ORF">SAMN04488535_1028</name>
</gene>
<name>A0A1G9NHS0_9CORY</name>
<dbReference type="STRING" id="38302.SAMN04488535_1028"/>
<keyword evidence="4" id="KW-1185">Reference proteome</keyword>
<dbReference type="Proteomes" id="UP000199350">
    <property type="component" value="Chromosome I"/>
</dbReference>
<dbReference type="Pfam" id="PF13406">
    <property type="entry name" value="SLT_2"/>
    <property type="match status" value="1"/>
</dbReference>
<dbReference type="PANTHER" id="PTHR30163:SF8">
    <property type="entry name" value="LYTIC MUREIN TRANSGLYCOSYLASE"/>
    <property type="match status" value="1"/>
</dbReference>
<dbReference type="SUPFAM" id="SSF53955">
    <property type="entry name" value="Lysozyme-like"/>
    <property type="match status" value="1"/>
</dbReference>
<dbReference type="InterPro" id="IPR043426">
    <property type="entry name" value="MltB-like"/>
</dbReference>
<dbReference type="PANTHER" id="PTHR30163">
    <property type="entry name" value="MEMBRANE-BOUND LYTIC MUREIN TRANSGLYCOSYLASE B"/>
    <property type="match status" value="1"/>
</dbReference>
<reference evidence="4" key="1">
    <citation type="submission" date="2016-10" db="EMBL/GenBank/DDBJ databases">
        <authorList>
            <person name="Varghese N."/>
            <person name="Submissions S."/>
        </authorList>
    </citation>
    <scope>NUCLEOTIDE SEQUENCE [LARGE SCALE GENOMIC DNA]</scope>
    <source>
        <strain evidence="4">DSM 20632</strain>
    </source>
</reference>
<protein>
    <submittedName>
        <fullName evidence="3">Membrane-bound lytic murein transglycosylase B</fullName>
    </submittedName>
</protein>
<dbReference type="EMBL" id="LT629700">
    <property type="protein sequence ID" value="SDL85989.1"/>
    <property type="molecule type" value="Genomic_DNA"/>
</dbReference>
<evidence type="ECO:0000256" key="1">
    <source>
        <dbReference type="SAM" id="Phobius"/>
    </source>
</evidence>
<keyword evidence="1" id="KW-0472">Membrane</keyword>
<dbReference type="InterPro" id="IPR023346">
    <property type="entry name" value="Lysozyme-like_dom_sf"/>
</dbReference>
<dbReference type="AlphaFoldDB" id="A0A1G9NHS0"/>
<dbReference type="GO" id="GO:0008933">
    <property type="term" value="F:peptidoglycan lytic transglycosylase activity"/>
    <property type="evidence" value="ECO:0007669"/>
    <property type="project" value="TreeGrafter"/>
</dbReference>
<dbReference type="GO" id="GO:0009253">
    <property type="term" value="P:peptidoglycan catabolic process"/>
    <property type="evidence" value="ECO:0007669"/>
    <property type="project" value="TreeGrafter"/>
</dbReference>
<dbReference type="Gene3D" id="1.10.530.10">
    <property type="match status" value="1"/>
</dbReference>
<dbReference type="InterPro" id="IPR031304">
    <property type="entry name" value="SLT_2"/>
</dbReference>
<accession>A0A1G9NHS0</accession>
<dbReference type="CDD" id="cd13399">
    <property type="entry name" value="Slt35-like"/>
    <property type="match status" value="1"/>
</dbReference>
<organism evidence="3 4">
    <name type="scientific">Corynebacterium mycetoides</name>
    <dbReference type="NCBI Taxonomy" id="38302"/>
    <lineage>
        <taxon>Bacteria</taxon>
        <taxon>Bacillati</taxon>
        <taxon>Actinomycetota</taxon>
        <taxon>Actinomycetes</taxon>
        <taxon>Mycobacteriales</taxon>
        <taxon>Corynebacteriaceae</taxon>
        <taxon>Corynebacterium</taxon>
    </lineage>
</organism>
<proteinExistence type="predicted"/>
<evidence type="ECO:0000313" key="4">
    <source>
        <dbReference type="Proteomes" id="UP000199350"/>
    </source>
</evidence>
<keyword evidence="1" id="KW-0812">Transmembrane</keyword>
<keyword evidence="1" id="KW-1133">Transmembrane helix</keyword>
<evidence type="ECO:0000259" key="2">
    <source>
        <dbReference type="Pfam" id="PF13406"/>
    </source>
</evidence>